<organism evidence="1 2">
    <name type="scientific">Micromonospora azadirachtae</name>
    <dbReference type="NCBI Taxonomy" id="1970735"/>
    <lineage>
        <taxon>Bacteria</taxon>
        <taxon>Bacillati</taxon>
        <taxon>Actinomycetota</taxon>
        <taxon>Actinomycetes</taxon>
        <taxon>Micromonosporales</taxon>
        <taxon>Micromonosporaceae</taxon>
        <taxon>Micromonospora</taxon>
    </lineage>
</organism>
<proteinExistence type="predicted"/>
<dbReference type="Proteomes" id="UP001597053">
    <property type="component" value="Unassembled WGS sequence"/>
</dbReference>
<name>A0ABW2ZXX8_9ACTN</name>
<comment type="caution">
    <text evidence="1">The sequence shown here is derived from an EMBL/GenBank/DDBJ whole genome shotgun (WGS) entry which is preliminary data.</text>
</comment>
<gene>
    <name evidence="1" type="ORF">ACFQZ8_04625</name>
</gene>
<keyword evidence="2" id="KW-1185">Reference proteome</keyword>
<evidence type="ECO:0000313" key="2">
    <source>
        <dbReference type="Proteomes" id="UP001597053"/>
    </source>
</evidence>
<protein>
    <submittedName>
        <fullName evidence="1">Uncharacterized protein</fullName>
    </submittedName>
</protein>
<dbReference type="EMBL" id="JBHTHM010000105">
    <property type="protein sequence ID" value="MFD0783209.1"/>
    <property type="molecule type" value="Genomic_DNA"/>
</dbReference>
<reference evidence="2" key="1">
    <citation type="journal article" date="2019" name="Int. J. Syst. Evol. Microbiol.">
        <title>The Global Catalogue of Microorganisms (GCM) 10K type strain sequencing project: providing services to taxonomists for standard genome sequencing and annotation.</title>
        <authorList>
            <consortium name="The Broad Institute Genomics Platform"/>
            <consortium name="The Broad Institute Genome Sequencing Center for Infectious Disease"/>
            <person name="Wu L."/>
            <person name="Ma J."/>
        </authorList>
    </citation>
    <scope>NUCLEOTIDE SEQUENCE [LARGE SCALE GENOMIC DNA]</scope>
    <source>
        <strain evidence="2">JCM 32148</strain>
    </source>
</reference>
<sequence>MIDPKLLLSDLQNQVKNPERDLRDQAESVEEVRLKLRGEYDHAFKVGRTAATPGGLFPHVRS</sequence>
<accession>A0ABW2ZXX8</accession>
<evidence type="ECO:0000313" key="1">
    <source>
        <dbReference type="EMBL" id="MFD0783209.1"/>
    </source>
</evidence>